<gene>
    <name evidence="2" type="ORF">EYC84_001919</name>
</gene>
<comment type="caution">
    <text evidence="2">The sequence shown here is derived from an EMBL/GenBank/DDBJ whole genome shotgun (WGS) entry which is preliminary data.</text>
</comment>
<accession>A0A5M9JV36</accession>
<name>A0A5M9JV36_MONFR</name>
<evidence type="ECO:0000256" key="1">
    <source>
        <dbReference type="SAM" id="Phobius"/>
    </source>
</evidence>
<proteinExistence type="predicted"/>
<keyword evidence="1" id="KW-1133">Transmembrane helix</keyword>
<sequence>MCWMLKIIYAPRRALLNTSLSLMKGITLSLPNCQRYARYNMEFAGYIHAKIDIFFPCRQTLIYIFSSIASIFITTPLLLSVFPYPFLLLLPNSIITSTIRFCVL</sequence>
<dbReference type="EMBL" id="VICG01000005">
    <property type="protein sequence ID" value="KAA8571979.1"/>
    <property type="molecule type" value="Genomic_DNA"/>
</dbReference>
<dbReference type="AlphaFoldDB" id="A0A5M9JV36"/>
<keyword evidence="1" id="KW-0812">Transmembrane</keyword>
<evidence type="ECO:0000313" key="3">
    <source>
        <dbReference type="Proteomes" id="UP000322873"/>
    </source>
</evidence>
<keyword evidence="3" id="KW-1185">Reference proteome</keyword>
<dbReference type="Proteomes" id="UP000322873">
    <property type="component" value="Unassembled WGS sequence"/>
</dbReference>
<protein>
    <submittedName>
        <fullName evidence="2">Uncharacterized protein</fullName>
    </submittedName>
</protein>
<keyword evidence="1" id="KW-0472">Membrane</keyword>
<reference evidence="2 3" key="1">
    <citation type="submission" date="2019-06" db="EMBL/GenBank/DDBJ databases">
        <title>Genome Sequence of the Brown Rot Fungal Pathogen Monilinia fructicola.</title>
        <authorList>
            <person name="De Miccolis Angelini R.M."/>
            <person name="Landi L."/>
            <person name="Abate D."/>
            <person name="Pollastro S."/>
            <person name="Romanazzi G."/>
            <person name="Faretra F."/>
        </authorList>
    </citation>
    <scope>NUCLEOTIDE SEQUENCE [LARGE SCALE GENOMIC DNA]</scope>
    <source>
        <strain evidence="2 3">Mfrc123</strain>
    </source>
</reference>
<evidence type="ECO:0000313" key="2">
    <source>
        <dbReference type="EMBL" id="KAA8571979.1"/>
    </source>
</evidence>
<organism evidence="2 3">
    <name type="scientific">Monilinia fructicola</name>
    <name type="common">Brown rot fungus</name>
    <name type="synonym">Ciboria fructicola</name>
    <dbReference type="NCBI Taxonomy" id="38448"/>
    <lineage>
        <taxon>Eukaryota</taxon>
        <taxon>Fungi</taxon>
        <taxon>Dikarya</taxon>
        <taxon>Ascomycota</taxon>
        <taxon>Pezizomycotina</taxon>
        <taxon>Leotiomycetes</taxon>
        <taxon>Helotiales</taxon>
        <taxon>Sclerotiniaceae</taxon>
        <taxon>Monilinia</taxon>
    </lineage>
</organism>
<feature type="transmembrane region" description="Helical" evidence="1">
    <location>
        <begin position="60"/>
        <end position="78"/>
    </location>
</feature>